<dbReference type="AlphaFoldDB" id="A0A3P5XC59"/>
<reference evidence="1 2" key="1">
    <citation type="submission" date="2018-11" db="EMBL/GenBank/DDBJ databases">
        <authorList>
            <person name="Criscuolo A."/>
        </authorList>
    </citation>
    <scope>NUCLEOTIDE SEQUENCE [LARGE SCALE GENOMIC DNA]</scope>
    <source>
        <strain evidence="1">AT11b</strain>
    </source>
</reference>
<protein>
    <submittedName>
        <fullName evidence="1">Uncharacterized protein</fullName>
    </submittedName>
</protein>
<dbReference type="SUPFAM" id="SSF52540">
    <property type="entry name" value="P-loop containing nucleoside triphosphate hydrolases"/>
    <property type="match status" value="1"/>
</dbReference>
<dbReference type="EMBL" id="UXAU01000040">
    <property type="protein sequence ID" value="VDC32293.1"/>
    <property type="molecule type" value="Genomic_DNA"/>
</dbReference>
<dbReference type="Pfam" id="PF13481">
    <property type="entry name" value="AAA_25"/>
    <property type="match status" value="1"/>
</dbReference>
<gene>
    <name evidence="1" type="ORF">PSET11_03047</name>
</gene>
<dbReference type="Proteomes" id="UP000280861">
    <property type="component" value="Unassembled WGS sequence"/>
</dbReference>
<dbReference type="InterPro" id="IPR027417">
    <property type="entry name" value="P-loop_NTPase"/>
</dbReference>
<accession>A0A3P5XC59</accession>
<evidence type="ECO:0000313" key="2">
    <source>
        <dbReference type="Proteomes" id="UP000280861"/>
    </source>
</evidence>
<keyword evidence="2" id="KW-1185">Reference proteome</keyword>
<organism evidence="1 2">
    <name type="scientific">Arthrobacter ulcerisalmonis</name>
    <dbReference type="NCBI Taxonomy" id="2483813"/>
    <lineage>
        <taxon>Bacteria</taxon>
        <taxon>Bacillati</taxon>
        <taxon>Actinomycetota</taxon>
        <taxon>Actinomycetes</taxon>
        <taxon>Micrococcales</taxon>
        <taxon>Micrococcaceae</taxon>
        <taxon>Arthrobacter</taxon>
    </lineage>
</organism>
<dbReference type="RefSeq" id="WP_124093130.1">
    <property type="nucleotide sequence ID" value="NZ_CBCRYA010000011.1"/>
</dbReference>
<name>A0A3P5XC59_9MICC</name>
<dbReference type="Gene3D" id="3.40.50.300">
    <property type="entry name" value="P-loop containing nucleotide triphosphate hydrolases"/>
    <property type="match status" value="1"/>
</dbReference>
<proteinExistence type="predicted"/>
<sequence length="493" mass="53445">MDLEIKSESEILEAIFSDDRKLAFEKSLIGDGVTPETIPGTELAIAKALATFIKGGVVYVKTEAAWYVHDGTEFIKTEGDWFIHKLIKRLAASYLVVTDAIYHSLPALKKTDPEAADKFSSHFSAGHKLQQASALESYSKLLKSELDEAPDGMVKDAEFLTVDFLKIREALPHLVQDHIPSVGIGQLYGQSSAGKTIAMVDLALSICAGLDSWQNLPLNTRGPSHVLYVAAEGGQPFWDMVEAWKAKHPSADVSKLLVWDAAEGQTLTVSTTLEVAPGLFGLKAMREKITKAGIDLSLAVFDPQANILSGVDENSNVDMVAALKPIQDWANEGKFLALLIHHEGKTDTGSGRGASSQKAMMDLLIKLKRNATGTRTLSFEKVKGSKDPDKKLNYVIETVHFEGGSGSGGVAIPEGPQLSIAERQERVGMLDEIKVREAIGAGCTSALKIAEKTCLNRNVVSEHLSTLEYKGIIQNLGNDSRPKWMMVSVDSDD</sequence>
<evidence type="ECO:0000313" key="1">
    <source>
        <dbReference type="EMBL" id="VDC32293.1"/>
    </source>
</evidence>
<dbReference type="OrthoDB" id="3171622at2"/>